<feature type="transmembrane region" description="Helical" evidence="1">
    <location>
        <begin position="74"/>
        <end position="99"/>
    </location>
</feature>
<dbReference type="OrthoDB" id="332082at2759"/>
<gene>
    <name evidence="2" type="ORF">CSUI_000056</name>
</gene>
<keyword evidence="1" id="KW-1133">Transmembrane helix</keyword>
<name>A0A2C6LIP2_9APIC</name>
<dbReference type="EMBL" id="MIGC01000023">
    <property type="protein sequence ID" value="PHJ26093.1"/>
    <property type="molecule type" value="Genomic_DNA"/>
</dbReference>
<keyword evidence="3" id="KW-1185">Reference proteome</keyword>
<feature type="transmembrane region" description="Helical" evidence="1">
    <location>
        <begin position="417"/>
        <end position="437"/>
    </location>
</feature>
<feature type="transmembrane region" description="Helical" evidence="1">
    <location>
        <begin position="145"/>
        <end position="172"/>
    </location>
</feature>
<evidence type="ECO:0000313" key="2">
    <source>
        <dbReference type="EMBL" id="PHJ26093.1"/>
    </source>
</evidence>
<reference evidence="2 3" key="1">
    <citation type="journal article" date="2017" name="Int. J. Parasitol.">
        <title>The genome of the protozoan parasite Cystoisospora suis and a reverse vaccinology approach to identify vaccine candidates.</title>
        <authorList>
            <person name="Palmieri N."/>
            <person name="Shrestha A."/>
            <person name="Ruttkowski B."/>
            <person name="Beck T."/>
            <person name="Vogl C."/>
            <person name="Tomley F."/>
            <person name="Blake D.P."/>
            <person name="Joachim A."/>
        </authorList>
    </citation>
    <scope>NUCLEOTIDE SEQUENCE [LARGE SCALE GENOMIC DNA]</scope>
    <source>
        <strain evidence="2 3">Wien I</strain>
    </source>
</reference>
<keyword evidence="1" id="KW-0472">Membrane</keyword>
<dbReference type="AlphaFoldDB" id="A0A2C6LIP2"/>
<proteinExistence type="predicted"/>
<dbReference type="Proteomes" id="UP000221165">
    <property type="component" value="Unassembled WGS sequence"/>
</dbReference>
<accession>A0A2C6LIP2</accession>
<protein>
    <submittedName>
        <fullName evidence="2">Transmembrane protein</fullName>
    </submittedName>
</protein>
<feature type="transmembrane region" description="Helical" evidence="1">
    <location>
        <begin position="225"/>
        <end position="244"/>
    </location>
</feature>
<evidence type="ECO:0000256" key="1">
    <source>
        <dbReference type="SAM" id="Phobius"/>
    </source>
</evidence>
<keyword evidence="1 2" id="KW-0812">Transmembrane</keyword>
<feature type="transmembrane region" description="Helical" evidence="1">
    <location>
        <begin position="457"/>
        <end position="475"/>
    </location>
</feature>
<dbReference type="RefSeq" id="XP_067927739.1">
    <property type="nucleotide sequence ID" value="XM_068060291.1"/>
</dbReference>
<organism evidence="2 3">
    <name type="scientific">Cystoisospora suis</name>
    <dbReference type="NCBI Taxonomy" id="483139"/>
    <lineage>
        <taxon>Eukaryota</taxon>
        <taxon>Sar</taxon>
        <taxon>Alveolata</taxon>
        <taxon>Apicomplexa</taxon>
        <taxon>Conoidasida</taxon>
        <taxon>Coccidia</taxon>
        <taxon>Eucoccidiorida</taxon>
        <taxon>Eimeriorina</taxon>
        <taxon>Sarcocystidae</taxon>
        <taxon>Cystoisospora</taxon>
    </lineage>
</organism>
<dbReference type="VEuPathDB" id="ToxoDB:CSUI_000056"/>
<comment type="caution">
    <text evidence="2">The sequence shown here is derived from an EMBL/GenBank/DDBJ whole genome shotgun (WGS) entry which is preliminary data.</text>
</comment>
<evidence type="ECO:0000313" key="3">
    <source>
        <dbReference type="Proteomes" id="UP000221165"/>
    </source>
</evidence>
<feature type="transmembrane region" description="Helical" evidence="1">
    <location>
        <begin position="184"/>
        <end position="204"/>
    </location>
</feature>
<feature type="transmembrane region" description="Helical" evidence="1">
    <location>
        <begin position="309"/>
        <end position="331"/>
    </location>
</feature>
<dbReference type="GeneID" id="94423502"/>
<feature type="transmembrane region" description="Helical" evidence="1">
    <location>
        <begin position="119"/>
        <end position="138"/>
    </location>
</feature>
<sequence length="579" mass="61951">MEYERSPCHLQCGDAERSGSCSPSAALPPTASSSYCKFWEKGEGGPRPPLCVYCEKDELEETSAATISRRKRRIAVLAMSKQTAGIALFGLTCLGQGSYGSLTGFLGSYLHYFGSDSSVAFQQMLLVTVLQGGVQALIAPFSVKLLACFPLPLCALFSGWILSGSLLLAGFLLSPTFLPSCRTVLFYIVYAGVGGLGGGLMHGLPFGGRRTPADDSLQDAKSENCATGVFFACRCLSAALIPLLHSFVINPENLSPAAIAPVTGQARAGIVPALPNTRPGVSAEQQFIGWDSWASRERFYLHEELLRRVPLTLMGLGAALALIQLVGAFFVKEKQATVEVTGPRVAVVEEESRLITHISIWPAYGDSEKARSARMSPSCANHTASPEACPKERVPGCRTSGGSDLCGAGLEGPRERVPAFCLVGGLTALHAMASGLVQSSWRFVGQEEFLLSDQAVAYSNAGSIVVLLLFAFFFAPPFTRVTDPETQPSFFSPGDVSLRPGNNSGNKLFTCLSALWSISGLLLVGESFAAELSRFRPSHRGATAFLEGWRAFLDGSIDQPSRTIIFFLWLSAVRISDAW</sequence>